<feature type="domain" description="Cyclic nucleotide-binding" evidence="1">
    <location>
        <begin position="169"/>
        <end position="256"/>
    </location>
</feature>
<keyword evidence="3" id="KW-1185">Reference proteome</keyword>
<reference evidence="2" key="1">
    <citation type="submission" date="2021-05" db="EMBL/GenBank/DDBJ databases">
        <title>The genome of the haptophyte Pavlova lutheri (Diacronema luteri, Pavlovales) - a model for lipid biosynthesis in eukaryotic algae.</title>
        <authorList>
            <person name="Hulatt C.J."/>
            <person name="Posewitz M.C."/>
        </authorList>
    </citation>
    <scope>NUCLEOTIDE SEQUENCE</scope>
    <source>
        <strain evidence="2">NIVA-4/92</strain>
    </source>
</reference>
<dbReference type="Gene3D" id="2.60.120.10">
    <property type="entry name" value="Jelly Rolls"/>
    <property type="match status" value="1"/>
</dbReference>
<accession>A0A8J6C5P9</accession>
<evidence type="ECO:0000313" key="3">
    <source>
        <dbReference type="Proteomes" id="UP000751190"/>
    </source>
</evidence>
<organism evidence="2 3">
    <name type="scientific">Diacronema lutheri</name>
    <name type="common">Unicellular marine alga</name>
    <name type="synonym">Monochrysis lutheri</name>
    <dbReference type="NCBI Taxonomy" id="2081491"/>
    <lineage>
        <taxon>Eukaryota</taxon>
        <taxon>Haptista</taxon>
        <taxon>Haptophyta</taxon>
        <taxon>Pavlovophyceae</taxon>
        <taxon>Pavlovales</taxon>
        <taxon>Pavlovaceae</taxon>
        <taxon>Diacronema</taxon>
    </lineage>
</organism>
<dbReference type="AlphaFoldDB" id="A0A8J6C5P9"/>
<evidence type="ECO:0000313" key="2">
    <source>
        <dbReference type="EMBL" id="KAG8458330.1"/>
    </source>
</evidence>
<comment type="caution">
    <text evidence="2">The sequence shown here is derived from an EMBL/GenBank/DDBJ whole genome shotgun (WGS) entry which is preliminary data.</text>
</comment>
<dbReference type="Pfam" id="PF00027">
    <property type="entry name" value="cNMP_binding"/>
    <property type="match status" value="1"/>
</dbReference>
<dbReference type="SUPFAM" id="SSF51206">
    <property type="entry name" value="cAMP-binding domain-like"/>
    <property type="match status" value="1"/>
</dbReference>
<sequence>MRACSAPRAPRALRALCATATPPPPPPPRVPESGGGLWQRARLHALPPWYKLVGAAGFGLVALQWSLDDLISLRVVAVFSSLSFIVYNLKAVHPPLWLPVQANVLFIVINLVQVARLLLARSELELEPHEAQLWDALFHKFLSQRLTRELLAAGTLECAREGDALPHGRGADGENAISLLVDGFASVLVASRHVATLGRADFVGEMSFLDETLPSHAHVVALEPVSYVRWDARALRALCAREREVEHALHAIWTQQLVRRLGRMDERVRLRAHLSSTAADDDDDGRAGDARRGGADGARALLARRETVLGAELELLELRAQAAAAEHAYSELARELAPLDAPPANGVRAAGAAVGGAPAALPGEFARALAVAASESAERLPWYMRACLWYHRWGVEPSGGAVQSE</sequence>
<dbReference type="InterPro" id="IPR014710">
    <property type="entry name" value="RmlC-like_jellyroll"/>
</dbReference>
<dbReference type="CDD" id="cd00038">
    <property type="entry name" value="CAP_ED"/>
    <property type="match status" value="1"/>
</dbReference>
<evidence type="ECO:0000259" key="1">
    <source>
        <dbReference type="PROSITE" id="PS50042"/>
    </source>
</evidence>
<proteinExistence type="predicted"/>
<dbReference type="OrthoDB" id="425611at2759"/>
<dbReference type="Proteomes" id="UP000751190">
    <property type="component" value="Unassembled WGS sequence"/>
</dbReference>
<dbReference type="PROSITE" id="PS50042">
    <property type="entry name" value="CNMP_BINDING_3"/>
    <property type="match status" value="1"/>
</dbReference>
<name>A0A8J6C5P9_DIALT</name>
<protein>
    <recommendedName>
        <fullName evidence="1">Cyclic nucleotide-binding domain-containing protein</fullName>
    </recommendedName>
</protein>
<gene>
    <name evidence="2" type="ORF">KFE25_005177</name>
</gene>
<dbReference type="InterPro" id="IPR000595">
    <property type="entry name" value="cNMP-bd_dom"/>
</dbReference>
<dbReference type="EMBL" id="JAGTXO010000054">
    <property type="protein sequence ID" value="KAG8458330.1"/>
    <property type="molecule type" value="Genomic_DNA"/>
</dbReference>
<dbReference type="InterPro" id="IPR018490">
    <property type="entry name" value="cNMP-bd_dom_sf"/>
</dbReference>